<dbReference type="PROSITE" id="PS51462">
    <property type="entry name" value="NUDIX"/>
    <property type="match status" value="1"/>
</dbReference>
<dbReference type="AlphaFoldDB" id="A0A7W7RAH7"/>
<dbReference type="EC" id="3.6.1.55" evidence="3"/>
<keyword evidence="1 3" id="KW-0378">Hydrolase</keyword>
<organism evidence="3 4">
    <name type="scientific">Kitasatospora kifunensis</name>
    <name type="common">Streptomyces kifunensis</name>
    <dbReference type="NCBI Taxonomy" id="58351"/>
    <lineage>
        <taxon>Bacteria</taxon>
        <taxon>Bacillati</taxon>
        <taxon>Actinomycetota</taxon>
        <taxon>Actinomycetes</taxon>
        <taxon>Kitasatosporales</taxon>
        <taxon>Streptomycetaceae</taxon>
        <taxon>Kitasatospora</taxon>
    </lineage>
</organism>
<name>A0A7W7RAH7_KITKI</name>
<dbReference type="RefSeq" id="WP_184945849.1">
    <property type="nucleotide sequence ID" value="NZ_JACHJV010000003.1"/>
</dbReference>
<dbReference type="GO" id="GO:0035539">
    <property type="term" value="F:8-oxo-7,8-dihydrodeoxyguanosine triphosphate pyrophosphatase activity"/>
    <property type="evidence" value="ECO:0007669"/>
    <property type="project" value="UniProtKB-EC"/>
</dbReference>
<comment type="caution">
    <text evidence="3">The sequence shown here is derived from an EMBL/GenBank/DDBJ whole genome shotgun (WGS) entry which is preliminary data.</text>
</comment>
<evidence type="ECO:0000313" key="4">
    <source>
        <dbReference type="Proteomes" id="UP000540506"/>
    </source>
</evidence>
<accession>A0A7W7RAH7</accession>
<reference evidence="3 4" key="1">
    <citation type="submission" date="2020-08" db="EMBL/GenBank/DDBJ databases">
        <title>Sequencing the genomes of 1000 actinobacteria strains.</title>
        <authorList>
            <person name="Klenk H.-P."/>
        </authorList>
    </citation>
    <scope>NUCLEOTIDE SEQUENCE [LARGE SCALE GENOMIC DNA]</scope>
    <source>
        <strain evidence="3 4">DSM 41654</strain>
    </source>
</reference>
<dbReference type="SUPFAM" id="SSF55811">
    <property type="entry name" value="Nudix"/>
    <property type="match status" value="1"/>
</dbReference>
<dbReference type="Proteomes" id="UP000540506">
    <property type="component" value="Unassembled WGS sequence"/>
</dbReference>
<dbReference type="EMBL" id="JACHJV010000003">
    <property type="protein sequence ID" value="MBB4928450.1"/>
    <property type="molecule type" value="Genomic_DNA"/>
</dbReference>
<gene>
    <name evidence="3" type="ORF">FHR34_007547</name>
</gene>
<dbReference type="InterPro" id="IPR000086">
    <property type="entry name" value="NUDIX_hydrolase_dom"/>
</dbReference>
<proteinExistence type="predicted"/>
<dbReference type="InterPro" id="IPR020084">
    <property type="entry name" value="NUDIX_hydrolase_CS"/>
</dbReference>
<dbReference type="PROSITE" id="PS00893">
    <property type="entry name" value="NUDIX_BOX"/>
    <property type="match status" value="1"/>
</dbReference>
<dbReference type="Gene3D" id="3.90.79.10">
    <property type="entry name" value="Nucleoside Triphosphate Pyrophosphohydrolase"/>
    <property type="match status" value="1"/>
</dbReference>
<evidence type="ECO:0000256" key="1">
    <source>
        <dbReference type="ARBA" id="ARBA00022801"/>
    </source>
</evidence>
<feature type="domain" description="Nudix hydrolase" evidence="2">
    <location>
        <begin position="26"/>
        <end position="156"/>
    </location>
</feature>
<sequence>MTWFDPDPTVLAAPPFLDAEDGELARTTTAAGAMALVLSPAGIVLHLRDDKSWIPHPGCWSLFGGAVEVGELPAETVLRELQEELGLDEVECRPLWRVVDAHGDGRLLTIFEARTSLRPDQMVLTEGQALDAFEYDAALELKLAPFCRRVLERYAVESQRA</sequence>
<evidence type="ECO:0000259" key="2">
    <source>
        <dbReference type="PROSITE" id="PS51462"/>
    </source>
</evidence>
<keyword evidence="4" id="KW-1185">Reference proteome</keyword>
<evidence type="ECO:0000313" key="3">
    <source>
        <dbReference type="EMBL" id="MBB4928450.1"/>
    </source>
</evidence>
<dbReference type="Pfam" id="PF00293">
    <property type="entry name" value="NUDIX"/>
    <property type="match status" value="1"/>
</dbReference>
<dbReference type="InterPro" id="IPR015797">
    <property type="entry name" value="NUDIX_hydrolase-like_dom_sf"/>
</dbReference>
<protein>
    <submittedName>
        <fullName evidence="3">8-oxo-dGTP diphosphatase</fullName>
        <ecNumber evidence="3">3.6.1.55</ecNumber>
    </submittedName>
</protein>